<proteinExistence type="predicted"/>
<organism evidence="1 2">
    <name type="scientific">Cystobacter ferrugineus</name>
    <dbReference type="NCBI Taxonomy" id="83449"/>
    <lineage>
        <taxon>Bacteria</taxon>
        <taxon>Pseudomonadati</taxon>
        <taxon>Myxococcota</taxon>
        <taxon>Myxococcia</taxon>
        <taxon>Myxococcales</taxon>
        <taxon>Cystobacterineae</taxon>
        <taxon>Archangiaceae</taxon>
        <taxon>Cystobacter</taxon>
    </lineage>
</organism>
<dbReference type="EMBL" id="MPIN01000003">
    <property type="protein sequence ID" value="OJH40393.1"/>
    <property type="molecule type" value="Genomic_DNA"/>
</dbReference>
<name>A0A1L9BDT5_9BACT</name>
<reference evidence="1 2" key="2">
    <citation type="submission" date="2016-12" db="EMBL/GenBank/DDBJ databases">
        <title>Draft Genome Sequence of Cystobacter ferrugineus Strain Cbfe23.</title>
        <authorList>
            <person name="Akbar S."/>
            <person name="Dowd S.E."/>
            <person name="Stevens D.C."/>
        </authorList>
    </citation>
    <scope>NUCLEOTIDE SEQUENCE [LARGE SCALE GENOMIC DNA]</scope>
    <source>
        <strain evidence="1 2">Cbfe23</strain>
    </source>
</reference>
<dbReference type="Proteomes" id="UP000182229">
    <property type="component" value="Unassembled WGS sequence"/>
</dbReference>
<evidence type="ECO:0000313" key="2">
    <source>
        <dbReference type="Proteomes" id="UP000182229"/>
    </source>
</evidence>
<keyword evidence="2" id="KW-1185">Reference proteome</keyword>
<dbReference type="OrthoDB" id="7473837at2"/>
<gene>
    <name evidence="1" type="ORF">BON30_15330</name>
</gene>
<evidence type="ECO:0000313" key="1">
    <source>
        <dbReference type="EMBL" id="OJH40393.1"/>
    </source>
</evidence>
<accession>A0A1L9BDT5</accession>
<dbReference type="AlphaFoldDB" id="A0A1L9BDT5"/>
<protein>
    <submittedName>
        <fullName evidence="1">Uncharacterized protein</fullName>
    </submittedName>
</protein>
<dbReference type="RefSeq" id="WP_071899029.1">
    <property type="nucleotide sequence ID" value="NZ_MPIN01000003.1"/>
</dbReference>
<comment type="caution">
    <text evidence="1">The sequence shown here is derived from an EMBL/GenBank/DDBJ whole genome shotgun (WGS) entry which is preliminary data.</text>
</comment>
<sequence>MADLGCIYCGRPTGSREHTFPAGLGGRRFNKGILCARCNGNFSAMDQDLVEQLNLLNGLIGVRSDHRDVPRPAVMVEARTNVKYAIQANGMITLAEPVVREVSREGTRTRTVVDFASRAEAQAYLARMKQEGKTPRQVQWEERVTYFTQPTASRLHFGGASTMREVARIALNFLAHYFPVAARQPGLDPLKAYITGGGPNTFVNFSLGDALTQPPMEYPFGHRVLVAVERESQQAWAWVSIFSCFNLYVRLGAVSVERTETVVTDINPLAEHPPHDVKEQRFAEALHRMMKAPTNEEVGTAAVQATTTFFQRVQDRRWEEDAQVLVPALNQLRGLPAAQRLAHIDVLLQEQRQRALNPMGEGVRQITEHWKSSPESVGSPVIQALIQALKASIQPGPAGHNGLAPQTEALLKLVCRRFSMELAQQLERAPVTSLELRLLLEGGLGIVLALEVIRDAFQSAIQAETMD</sequence>
<reference evidence="2" key="1">
    <citation type="submission" date="2016-11" db="EMBL/GenBank/DDBJ databases">
        <authorList>
            <person name="Shukria A."/>
            <person name="Stevens D.C."/>
        </authorList>
    </citation>
    <scope>NUCLEOTIDE SEQUENCE [LARGE SCALE GENOMIC DNA]</scope>
    <source>
        <strain evidence="2">Cbfe23</strain>
    </source>
</reference>